<keyword evidence="8 10" id="KW-0012">Acyltransferase</keyword>
<dbReference type="Gene3D" id="3.10.20.340">
    <property type="entry name" value="ArgJ beta chain, C-terminal domain"/>
    <property type="match status" value="1"/>
</dbReference>
<dbReference type="InterPro" id="IPR002813">
    <property type="entry name" value="Arg_biosynth_ArgJ"/>
</dbReference>
<dbReference type="SUPFAM" id="SSF56266">
    <property type="entry name" value="DmpA/ArgJ-like"/>
    <property type="match status" value="1"/>
</dbReference>
<feature type="binding site" evidence="10">
    <location>
        <position position="271"/>
    </location>
    <ligand>
        <name>substrate</name>
    </ligand>
</feature>
<evidence type="ECO:0000256" key="9">
    <source>
        <dbReference type="ARBA" id="ARBA00049439"/>
    </source>
</evidence>
<dbReference type="NCBIfam" id="TIGR00120">
    <property type="entry name" value="ArgJ"/>
    <property type="match status" value="1"/>
</dbReference>
<dbReference type="GO" id="GO:0005737">
    <property type="term" value="C:cytoplasm"/>
    <property type="evidence" value="ECO:0007669"/>
    <property type="project" value="UniProtKB-SubCell"/>
</dbReference>
<protein>
    <recommendedName>
        <fullName evidence="10">Arginine biosynthesis bifunctional protein ArgJ</fullName>
    </recommendedName>
    <domain>
        <recommendedName>
            <fullName evidence="10">Glutamate N-acetyltransferase</fullName>
            <ecNumber evidence="10">2.3.1.35</ecNumber>
        </recommendedName>
        <alternativeName>
            <fullName evidence="10">Ornithine acetyltransferase</fullName>
            <shortName evidence="10">OATase</shortName>
        </alternativeName>
        <alternativeName>
            <fullName evidence="10">Ornithine transacetylase</fullName>
        </alternativeName>
    </domain>
    <domain>
        <recommendedName>
            <fullName evidence="10">Amino-acid acetyltransferase</fullName>
            <ecNumber evidence="10">2.3.1.1</ecNumber>
        </recommendedName>
        <alternativeName>
            <fullName evidence="10">N-acetylglutamate synthase</fullName>
            <shortName evidence="10">AGSase</shortName>
        </alternativeName>
    </domain>
    <component>
        <recommendedName>
            <fullName evidence="10">Arginine biosynthesis bifunctional protein ArgJ alpha chain</fullName>
        </recommendedName>
    </component>
    <component>
        <recommendedName>
            <fullName evidence="10">Arginine biosynthesis bifunctional protein ArgJ beta chain</fullName>
        </recommendedName>
    </component>
</protein>
<evidence type="ECO:0000256" key="1">
    <source>
        <dbReference type="ARBA" id="ARBA00006774"/>
    </source>
</evidence>
<comment type="pathway">
    <text evidence="10">Amino-acid biosynthesis; L-arginine biosynthesis; L-ornithine and N-acetyl-L-glutamate from L-glutamate and N(2)-acetyl-L-ornithine (cyclic): step 1/1.</text>
</comment>
<evidence type="ECO:0000256" key="10">
    <source>
        <dbReference type="HAMAP-Rule" id="MF_01106"/>
    </source>
</evidence>
<feature type="chain" id="PRO_5043067301" description="Arginine biosynthesis bifunctional protein ArgJ beta chain" evidence="10">
    <location>
        <begin position="185"/>
        <end position="398"/>
    </location>
</feature>
<dbReference type="EMBL" id="JAVBVO010000005">
    <property type="protein sequence ID" value="MDZ5760464.1"/>
    <property type="molecule type" value="Genomic_DNA"/>
</dbReference>
<comment type="subunit">
    <text evidence="2 10">Heterotetramer of two alpha and two beta chains.</text>
</comment>
<dbReference type="GO" id="GO:0006592">
    <property type="term" value="P:ornithine biosynthetic process"/>
    <property type="evidence" value="ECO:0007669"/>
    <property type="project" value="TreeGrafter"/>
</dbReference>
<reference evidence="11" key="1">
    <citation type="submission" date="2023-08" db="EMBL/GenBank/DDBJ databases">
        <title>Genomic characterization of piscicolin 126 produced by Carnobacterium maltaromaticum CM22 strain isolated from salmon (Salmo salar).</title>
        <authorList>
            <person name="Gonzalez-Gragera E."/>
            <person name="Garcia-Lopez J.D."/>
            <person name="Teso-Perez C."/>
            <person name="Gimenez-Hernandez I."/>
            <person name="Peralta-Sanchez J.M."/>
            <person name="Valdivia E."/>
            <person name="Montalban-Lopez M."/>
            <person name="Martin-Platero A.M."/>
            <person name="Banos A."/>
            <person name="Martinez-Bueno M."/>
        </authorList>
    </citation>
    <scope>NUCLEOTIDE SEQUENCE</scope>
    <source>
        <strain evidence="11">CM22</strain>
    </source>
</reference>
<feature type="binding site" evidence="10">
    <location>
        <position position="174"/>
    </location>
    <ligand>
        <name>substrate</name>
    </ligand>
</feature>
<gene>
    <name evidence="10 11" type="primary">argJ</name>
    <name evidence="11" type="ORF">RAK27_17625</name>
</gene>
<dbReference type="GO" id="GO:0004358">
    <property type="term" value="F:L-glutamate N-acetyltransferase activity, acting on acetyl-L-ornithine as donor"/>
    <property type="evidence" value="ECO:0007669"/>
    <property type="project" value="UniProtKB-UniRule"/>
</dbReference>
<dbReference type="Proteomes" id="UP001290462">
    <property type="component" value="Unassembled WGS sequence"/>
</dbReference>
<feature type="site" description="Cleavage; by autolysis" evidence="10">
    <location>
        <begin position="184"/>
        <end position="185"/>
    </location>
</feature>
<comment type="catalytic activity">
    <reaction evidence="9 10">
        <text>N(2)-acetyl-L-ornithine + L-glutamate = N-acetyl-L-glutamate + L-ornithine</text>
        <dbReference type="Rhea" id="RHEA:15349"/>
        <dbReference type="ChEBI" id="CHEBI:29985"/>
        <dbReference type="ChEBI" id="CHEBI:44337"/>
        <dbReference type="ChEBI" id="CHEBI:46911"/>
        <dbReference type="ChEBI" id="CHEBI:57805"/>
        <dbReference type="EC" id="2.3.1.35"/>
    </reaction>
</comment>
<dbReference type="InterPro" id="IPR042195">
    <property type="entry name" value="ArgJ_beta_C"/>
</dbReference>
<dbReference type="GO" id="GO:0006526">
    <property type="term" value="P:L-arginine biosynthetic process"/>
    <property type="evidence" value="ECO:0007669"/>
    <property type="project" value="UniProtKB-UniRule"/>
</dbReference>
<comment type="caution">
    <text evidence="11">The sequence shown here is derived from an EMBL/GenBank/DDBJ whole genome shotgun (WGS) entry which is preliminary data.</text>
</comment>
<comment type="catalytic activity">
    <reaction evidence="10">
        <text>L-glutamate + acetyl-CoA = N-acetyl-L-glutamate + CoA + H(+)</text>
        <dbReference type="Rhea" id="RHEA:24292"/>
        <dbReference type="ChEBI" id="CHEBI:15378"/>
        <dbReference type="ChEBI" id="CHEBI:29985"/>
        <dbReference type="ChEBI" id="CHEBI:44337"/>
        <dbReference type="ChEBI" id="CHEBI:57287"/>
        <dbReference type="ChEBI" id="CHEBI:57288"/>
        <dbReference type="EC" id="2.3.1.1"/>
    </reaction>
</comment>
<evidence type="ECO:0000256" key="6">
    <source>
        <dbReference type="ARBA" id="ARBA00022813"/>
    </source>
</evidence>
<evidence type="ECO:0000256" key="2">
    <source>
        <dbReference type="ARBA" id="ARBA00011475"/>
    </source>
</evidence>
<evidence type="ECO:0000256" key="8">
    <source>
        <dbReference type="ARBA" id="ARBA00023315"/>
    </source>
</evidence>
<comment type="similarity">
    <text evidence="1 10">Belongs to the ArgJ family.</text>
</comment>
<dbReference type="EC" id="2.3.1.1" evidence="10"/>
<dbReference type="InterPro" id="IPR016117">
    <property type="entry name" value="ArgJ-like_dom_sf"/>
</dbReference>
<dbReference type="GO" id="GO:0004042">
    <property type="term" value="F:L-glutamate N-acetyltransferase activity"/>
    <property type="evidence" value="ECO:0007669"/>
    <property type="project" value="UniProtKB-UniRule"/>
</dbReference>
<keyword evidence="7 10" id="KW-0511">Multifunctional enzyme</keyword>
<feature type="binding site" evidence="10">
    <location>
        <position position="148"/>
    </location>
    <ligand>
        <name>substrate</name>
    </ligand>
</feature>
<feature type="chain" id="PRO_5043067300" description="Arginine biosynthesis bifunctional protein ArgJ alpha chain" evidence="10">
    <location>
        <begin position="1"/>
        <end position="184"/>
    </location>
</feature>
<dbReference type="FunFam" id="3.60.70.12:FF:000001">
    <property type="entry name" value="Arginine biosynthesis bifunctional protein ArgJ, chloroplastic"/>
    <property type="match status" value="1"/>
</dbReference>
<keyword evidence="5 10" id="KW-0808">Transferase</keyword>
<evidence type="ECO:0000256" key="3">
    <source>
        <dbReference type="ARBA" id="ARBA00022571"/>
    </source>
</evidence>
<dbReference type="FunFam" id="3.10.20.340:FF:000001">
    <property type="entry name" value="Arginine biosynthesis bifunctional protein ArgJ, chloroplastic"/>
    <property type="match status" value="1"/>
</dbReference>
<evidence type="ECO:0000256" key="5">
    <source>
        <dbReference type="ARBA" id="ARBA00022679"/>
    </source>
</evidence>
<dbReference type="Pfam" id="PF01960">
    <property type="entry name" value="ArgJ"/>
    <property type="match status" value="1"/>
</dbReference>
<evidence type="ECO:0000313" key="12">
    <source>
        <dbReference type="Proteomes" id="UP001290462"/>
    </source>
</evidence>
<keyword evidence="4 10" id="KW-0028">Amino-acid biosynthesis</keyword>
<dbReference type="NCBIfam" id="NF003802">
    <property type="entry name" value="PRK05388.1"/>
    <property type="match status" value="1"/>
</dbReference>
<comment type="pathway">
    <text evidence="10">Amino-acid biosynthesis; L-arginine biosynthesis; N(2)-acetyl-L-ornithine from L-glutamate: step 1/4.</text>
</comment>
<feature type="binding site" evidence="10">
    <location>
        <position position="398"/>
    </location>
    <ligand>
        <name>substrate</name>
    </ligand>
</feature>
<feature type="site" description="Involved in the stabilization of negative charge on the oxyanion by the formation of the oxyanion hole" evidence="10">
    <location>
        <position position="113"/>
    </location>
</feature>
<feature type="binding site" evidence="10">
    <location>
        <position position="185"/>
    </location>
    <ligand>
        <name>substrate</name>
    </ligand>
</feature>
<dbReference type="RefSeq" id="WP_322809687.1">
    <property type="nucleotide sequence ID" value="NZ_JAVBVO010000005.1"/>
</dbReference>
<dbReference type="Gene3D" id="3.60.70.12">
    <property type="entry name" value="L-amino peptidase D-ALA esterase/amidase"/>
    <property type="match status" value="1"/>
</dbReference>
<feature type="binding site" evidence="10">
    <location>
        <position position="393"/>
    </location>
    <ligand>
        <name>substrate</name>
    </ligand>
</feature>
<dbReference type="HAMAP" id="MF_01106">
    <property type="entry name" value="ArgJ"/>
    <property type="match status" value="1"/>
</dbReference>
<accession>A0AAW9JYU5</accession>
<keyword evidence="6 10" id="KW-0068">Autocatalytic cleavage</keyword>
<comment type="subcellular location">
    <subcellularLocation>
        <location evidence="10">Cytoplasm</location>
    </subcellularLocation>
</comment>
<evidence type="ECO:0000313" key="11">
    <source>
        <dbReference type="EMBL" id="MDZ5760464.1"/>
    </source>
</evidence>
<name>A0AAW9JYU5_CARML</name>
<dbReference type="PANTHER" id="PTHR23100">
    <property type="entry name" value="ARGININE BIOSYNTHESIS BIFUNCTIONAL PROTEIN ARGJ"/>
    <property type="match status" value="1"/>
</dbReference>
<keyword evidence="3 10" id="KW-0055">Arginine biosynthesis</keyword>
<dbReference type="PANTHER" id="PTHR23100:SF0">
    <property type="entry name" value="ARGININE BIOSYNTHESIS BIFUNCTIONAL PROTEIN ARGJ, MITOCHONDRIAL"/>
    <property type="match status" value="1"/>
</dbReference>
<feature type="site" description="Involved in the stabilization of negative charge on the oxyanion by the formation of the oxyanion hole" evidence="10">
    <location>
        <position position="114"/>
    </location>
</feature>
<feature type="active site" description="Nucleophile" evidence="10">
    <location>
        <position position="185"/>
    </location>
</feature>
<comment type="function">
    <text evidence="10">Catalyzes two activities which are involved in the cyclic version of arginine biosynthesis: the synthesis of N-acetylglutamate from glutamate and acetyl-CoA as the acetyl donor, and of ornithine by transacetylation between N(2)-acetylornithine and glutamate.</text>
</comment>
<proteinExistence type="inferred from homology"/>
<sequence>MKNIEGTIASPIGFFAAGVHGKLKYKKKDIGLIYSTFPAQAAAVYTTNQFQAAPINITKDSLKNGQTLQAVIVNSGNANACNGQQGIEDAYQMRQLTANKLGIPATEIAVASTGIIGEPLPMDKITAGITALDYSKGEPSDFHESILTTDTCEKLIVVEVLLNKKKVTISGVAKGSGMIHPNMATMLAFITTDVAIDAKLLDQTLRQSVNQTFNQITVDGDTSTNDMVLVMANGAAKNEELKSDTSDYVIFKNAFDAVCQHLAKKIAQDGEGATKLIEVTVASAKSVLEARMIAKTIVSSSLVKTAMFGEDPNWGRIICALGYSEGTLNPENINIEIGPIEVLNRTKAVLYDANALREYLQNEVVRITVDVGVGNENGVAWGCDLSYEYVKINACYHT</sequence>
<dbReference type="EC" id="2.3.1.35" evidence="10"/>
<organism evidence="11 12">
    <name type="scientific">Carnobacterium maltaromaticum</name>
    <name type="common">Carnobacterium piscicola</name>
    <dbReference type="NCBI Taxonomy" id="2751"/>
    <lineage>
        <taxon>Bacteria</taxon>
        <taxon>Bacillati</taxon>
        <taxon>Bacillota</taxon>
        <taxon>Bacilli</taxon>
        <taxon>Lactobacillales</taxon>
        <taxon>Carnobacteriaceae</taxon>
        <taxon>Carnobacterium</taxon>
    </lineage>
</organism>
<evidence type="ECO:0000256" key="4">
    <source>
        <dbReference type="ARBA" id="ARBA00022605"/>
    </source>
</evidence>
<dbReference type="CDD" id="cd02152">
    <property type="entry name" value="OAT"/>
    <property type="match status" value="1"/>
</dbReference>
<keyword evidence="10" id="KW-0963">Cytoplasm</keyword>
<evidence type="ECO:0000256" key="7">
    <source>
        <dbReference type="ARBA" id="ARBA00023268"/>
    </source>
</evidence>
<dbReference type="AlphaFoldDB" id="A0AAW9JYU5"/>